<keyword evidence="1" id="KW-1133">Transmembrane helix</keyword>
<sequence length="668" mass="69260">MILDWLAWVPVLLVALAWLWVPGLVLVSAVGARGFVLAAASPAVSTAVLAGIAVVAPRVGIPWTAPAVAGVVLAAGLIAWGARLLVMRRRRAAGGAPTGAETPDEPDADASVHAVGPRFSLGVVTSIVWALAAVVVTAQLIAVLGTPAAISQTFDNGFHLNVVRRIIDTYDGSSFSITGLLGVSSTYPAAWHDLTSLVAMTTGSSIPAAANAVDLAVAAVVWPGAILLLVRGILRRRSAVIVAGALAVALPWFPLLPLTFGVLFPYFLAIALLPIAVALGLSLLGRIGDLGLHVAVRAVLLVFALGALALSQPAVVFAAAALLVPATIPFVVEWWSRLTSAAARAALLVGYAAVLVGFLLAWVRIGRFGMSAPWGPSSGARGGAFDVLLVMRPGEPPSLALALGVLLGLVVIVWRRRRLLWLAGSWLIAAVLFYAAETVGAGDLRTLLLGLFYNDPPRLASLFVVACLPVAVVGFVGGWDSARRLLRGRVGPGVLAGCGIAAFVMVVILGQAAAMADGLSRARAAWSSTPPAPVVDDDELALIARLPQTTPPGAVLVGNPWTGTNLAYALAGRQVLNPHFNISPNADVLLLDARLREASTSDEVCEAVERTGVGYVLDFGSYFRDAAGLLKFDATASYPGLVGLDQADGFEEIDREGDAVLYRITACD</sequence>
<keyword evidence="1" id="KW-0812">Transmembrane</keyword>
<dbReference type="RefSeq" id="WP_149159586.1">
    <property type="nucleotide sequence ID" value="NZ_CP043505.1"/>
</dbReference>
<dbReference type="EMBL" id="CP043505">
    <property type="protein sequence ID" value="QEO13563.1"/>
    <property type="molecule type" value="Genomic_DNA"/>
</dbReference>
<feature type="transmembrane region" description="Helical" evidence="1">
    <location>
        <begin position="61"/>
        <end position="82"/>
    </location>
</feature>
<feature type="transmembrane region" description="Helical" evidence="1">
    <location>
        <begin position="6"/>
        <end position="27"/>
    </location>
</feature>
<feature type="transmembrane region" description="Helical" evidence="1">
    <location>
        <begin position="290"/>
        <end position="310"/>
    </location>
</feature>
<dbReference type="KEGG" id="ail:FLP10_03365"/>
<evidence type="ECO:0000313" key="2">
    <source>
        <dbReference type="EMBL" id="QEO13563.1"/>
    </source>
</evidence>
<keyword evidence="3" id="KW-1185">Reference proteome</keyword>
<accession>A0A5C1YBV1</accession>
<dbReference type="Pfam" id="PF20176">
    <property type="entry name" value="DUF6541"/>
    <property type="match status" value="1"/>
</dbReference>
<feature type="transmembrane region" description="Helical" evidence="1">
    <location>
        <begin position="127"/>
        <end position="150"/>
    </location>
</feature>
<dbReference type="OrthoDB" id="3169698at2"/>
<feature type="transmembrane region" description="Helical" evidence="1">
    <location>
        <begin position="459"/>
        <end position="478"/>
    </location>
</feature>
<feature type="transmembrane region" description="Helical" evidence="1">
    <location>
        <begin position="208"/>
        <end position="230"/>
    </location>
</feature>
<feature type="transmembrane region" description="Helical" evidence="1">
    <location>
        <begin position="239"/>
        <end position="257"/>
    </location>
</feature>
<evidence type="ECO:0000313" key="3">
    <source>
        <dbReference type="Proteomes" id="UP000324678"/>
    </source>
</evidence>
<keyword evidence="1" id="KW-0472">Membrane</keyword>
<feature type="transmembrane region" description="Helical" evidence="1">
    <location>
        <begin position="263"/>
        <end position="283"/>
    </location>
</feature>
<feature type="transmembrane region" description="Helical" evidence="1">
    <location>
        <begin position="490"/>
        <end position="514"/>
    </location>
</feature>
<proteinExistence type="predicted"/>
<name>A0A5C1YBV1_9MICO</name>
<reference evidence="2 3" key="1">
    <citation type="submission" date="2019-09" db="EMBL/GenBank/DDBJ databases">
        <title>Genome sequencing of strain KACC 19306.</title>
        <authorList>
            <person name="Heo J."/>
            <person name="Kim S.-J."/>
            <person name="Kim J.-S."/>
            <person name="Hong S.-B."/>
            <person name="Kwon S.-W."/>
        </authorList>
    </citation>
    <scope>NUCLEOTIDE SEQUENCE [LARGE SCALE GENOMIC DNA]</scope>
    <source>
        <strain evidence="2 3">KACC 19306</strain>
    </source>
</reference>
<dbReference type="Proteomes" id="UP000324678">
    <property type="component" value="Chromosome"/>
</dbReference>
<gene>
    <name evidence="2" type="ORF">FLP10_03365</name>
</gene>
<organism evidence="2 3">
    <name type="scientific">Agromyces intestinalis</name>
    <dbReference type="NCBI Taxonomy" id="2592652"/>
    <lineage>
        <taxon>Bacteria</taxon>
        <taxon>Bacillati</taxon>
        <taxon>Actinomycetota</taxon>
        <taxon>Actinomycetes</taxon>
        <taxon>Micrococcales</taxon>
        <taxon>Microbacteriaceae</taxon>
        <taxon>Agromyces</taxon>
    </lineage>
</organism>
<dbReference type="AlphaFoldDB" id="A0A5C1YBV1"/>
<evidence type="ECO:0008006" key="4">
    <source>
        <dbReference type="Google" id="ProtNLM"/>
    </source>
</evidence>
<feature type="transmembrane region" description="Helical" evidence="1">
    <location>
        <begin position="316"/>
        <end position="335"/>
    </location>
</feature>
<feature type="transmembrane region" description="Helical" evidence="1">
    <location>
        <begin position="419"/>
        <end position="439"/>
    </location>
</feature>
<protein>
    <recommendedName>
        <fullName evidence="4">DUF2079 domain-containing protein</fullName>
    </recommendedName>
</protein>
<evidence type="ECO:0000256" key="1">
    <source>
        <dbReference type="SAM" id="Phobius"/>
    </source>
</evidence>
<feature type="transmembrane region" description="Helical" evidence="1">
    <location>
        <begin position="397"/>
        <end position="414"/>
    </location>
</feature>
<dbReference type="InterPro" id="IPR046671">
    <property type="entry name" value="DUF6541"/>
</dbReference>
<feature type="transmembrane region" description="Helical" evidence="1">
    <location>
        <begin position="34"/>
        <end position="55"/>
    </location>
</feature>
<feature type="transmembrane region" description="Helical" evidence="1">
    <location>
        <begin position="347"/>
        <end position="365"/>
    </location>
</feature>